<evidence type="ECO:0000313" key="4">
    <source>
        <dbReference type="Proteomes" id="UP000184226"/>
    </source>
</evidence>
<keyword evidence="4" id="KW-1185">Reference proteome</keyword>
<dbReference type="RefSeq" id="WP_245801319.1">
    <property type="nucleotide sequence ID" value="NZ_FQXE01000011.1"/>
</dbReference>
<keyword evidence="3" id="KW-0675">Receptor</keyword>
<evidence type="ECO:0000256" key="2">
    <source>
        <dbReference type="SAM" id="SignalP"/>
    </source>
</evidence>
<keyword evidence="2" id="KW-0732">Signal</keyword>
<dbReference type="SUPFAM" id="SSF53850">
    <property type="entry name" value="Periplasmic binding protein-like II"/>
    <property type="match status" value="1"/>
</dbReference>
<gene>
    <name evidence="3" type="ORF">SAMN04488135_11183</name>
</gene>
<name>A0A1M5YYU2_9BURK</name>
<feature type="signal peptide" evidence="2">
    <location>
        <begin position="1"/>
        <end position="34"/>
    </location>
</feature>
<evidence type="ECO:0000256" key="1">
    <source>
        <dbReference type="ARBA" id="ARBA00006987"/>
    </source>
</evidence>
<comment type="similarity">
    <text evidence="1">Belongs to the UPF0065 (bug) family.</text>
</comment>
<dbReference type="Gene3D" id="3.40.190.10">
    <property type="entry name" value="Periplasmic binding protein-like II"/>
    <property type="match status" value="1"/>
</dbReference>
<accession>A0A1M5YYU2</accession>
<sequence length="336" mass="35516">MIRRFLRDFPCASSRLASASIAGIMAVCAAGAHAQAAEQWPTRPVTTIVAFSAGGTTDILAREIGNSLSKIWGQSVVVENKPGASGNIGSQIAINAPPDGYTILVNSIGPIAVNPALYKKMKFNPQKDLKPIVLVADVPNVLVVHPNSGIKTLPELVAAMKARPNTYNCASTGVGTAAHLSCATFAAQAGVEVTHIPYKGADALVDLLGDRVQFMFATIPSVMGHIRAGSLVPIAVSTKQRSPSLPDVATVQESGYPDFELGAWFGYFAPKDTPDAIVRKINKDINTVLNEPAIRQKLSGEGAQPMGGTPEQFASYVRDETIKWKKIVDGLGLSLD</sequence>
<dbReference type="InterPro" id="IPR005064">
    <property type="entry name" value="BUG"/>
</dbReference>
<proteinExistence type="inferred from homology"/>
<dbReference type="CDD" id="cd13578">
    <property type="entry name" value="PBP2_Bug27"/>
    <property type="match status" value="1"/>
</dbReference>
<dbReference type="Gene3D" id="3.40.190.150">
    <property type="entry name" value="Bordetella uptake gene, domain 1"/>
    <property type="match status" value="1"/>
</dbReference>
<dbReference type="EMBL" id="FQXE01000011">
    <property type="protein sequence ID" value="SHI17120.1"/>
    <property type="molecule type" value="Genomic_DNA"/>
</dbReference>
<dbReference type="PANTHER" id="PTHR42928:SF5">
    <property type="entry name" value="BLR1237 PROTEIN"/>
    <property type="match status" value="1"/>
</dbReference>
<dbReference type="PANTHER" id="PTHR42928">
    <property type="entry name" value="TRICARBOXYLATE-BINDING PROTEIN"/>
    <property type="match status" value="1"/>
</dbReference>
<reference evidence="3 4" key="1">
    <citation type="submission" date="2016-11" db="EMBL/GenBank/DDBJ databases">
        <authorList>
            <person name="Jaros S."/>
            <person name="Januszkiewicz K."/>
            <person name="Wedrychowicz H."/>
        </authorList>
    </citation>
    <scope>NUCLEOTIDE SEQUENCE [LARGE SCALE GENOMIC DNA]</scope>
    <source>
        <strain evidence="3 4">CGMCC 1.10190</strain>
    </source>
</reference>
<dbReference type="STRING" id="658167.SAMN04488135_11183"/>
<evidence type="ECO:0000313" key="3">
    <source>
        <dbReference type="EMBL" id="SHI17120.1"/>
    </source>
</evidence>
<dbReference type="Pfam" id="PF03401">
    <property type="entry name" value="TctC"/>
    <property type="match status" value="1"/>
</dbReference>
<dbReference type="AlphaFoldDB" id="A0A1M5YYU2"/>
<dbReference type="InterPro" id="IPR042100">
    <property type="entry name" value="Bug_dom1"/>
</dbReference>
<protein>
    <submittedName>
        <fullName evidence="3">Tripartite-type tricarboxylate transporter, receptor component TctC</fullName>
    </submittedName>
</protein>
<organism evidence="3 4">
    <name type="scientific">Pollutimonas bauzanensis</name>
    <dbReference type="NCBI Taxonomy" id="658167"/>
    <lineage>
        <taxon>Bacteria</taxon>
        <taxon>Pseudomonadati</taxon>
        <taxon>Pseudomonadota</taxon>
        <taxon>Betaproteobacteria</taxon>
        <taxon>Burkholderiales</taxon>
        <taxon>Alcaligenaceae</taxon>
        <taxon>Pollutimonas</taxon>
    </lineage>
</organism>
<dbReference type="Proteomes" id="UP000184226">
    <property type="component" value="Unassembled WGS sequence"/>
</dbReference>
<feature type="chain" id="PRO_5013268693" evidence="2">
    <location>
        <begin position="35"/>
        <end position="336"/>
    </location>
</feature>
<dbReference type="PIRSF" id="PIRSF017082">
    <property type="entry name" value="YflP"/>
    <property type="match status" value="1"/>
</dbReference>